<dbReference type="RefSeq" id="XP_014156335.1">
    <property type="nucleotide sequence ID" value="XM_014300860.1"/>
</dbReference>
<dbReference type="Gene3D" id="3.40.50.1820">
    <property type="entry name" value="alpha/beta hydrolase"/>
    <property type="match status" value="2"/>
</dbReference>
<name>A0A0L0G2K6_9EUKA</name>
<dbReference type="OrthoDB" id="2363873at2759"/>
<dbReference type="ESTHER" id="9euka-a0a0l0g2k6">
    <property type="family name" value="Chlorophyllase"/>
</dbReference>
<evidence type="ECO:0000256" key="5">
    <source>
        <dbReference type="SAM" id="SignalP"/>
    </source>
</evidence>
<dbReference type="PANTHER" id="PTHR10272:SF0">
    <property type="entry name" value="PLATELET-ACTIVATING FACTOR ACETYLHYDROLASE"/>
    <property type="match status" value="1"/>
</dbReference>
<organism evidence="6 7">
    <name type="scientific">Sphaeroforma arctica JP610</name>
    <dbReference type="NCBI Taxonomy" id="667725"/>
    <lineage>
        <taxon>Eukaryota</taxon>
        <taxon>Ichthyosporea</taxon>
        <taxon>Ichthyophonida</taxon>
        <taxon>Sphaeroforma</taxon>
    </lineage>
</organism>
<dbReference type="EMBL" id="KQ241928">
    <property type="protein sequence ID" value="KNC82433.1"/>
    <property type="molecule type" value="Genomic_DNA"/>
</dbReference>
<dbReference type="GeneID" id="25905787"/>
<proteinExistence type="predicted"/>
<dbReference type="GO" id="GO:0003847">
    <property type="term" value="F:1-alkyl-2-acetylglycerophosphocholine esterase activity"/>
    <property type="evidence" value="ECO:0007669"/>
    <property type="project" value="UniProtKB-EC"/>
</dbReference>
<feature type="chain" id="PRO_5005538608" description="1-alkyl-2-acetylglycerophosphocholine esterase" evidence="5">
    <location>
        <begin position="21"/>
        <end position="412"/>
    </location>
</feature>
<dbReference type="InterPro" id="IPR029058">
    <property type="entry name" value="AB_hydrolase_fold"/>
</dbReference>
<sequence>MMHSLVAFLHIVASALVVLGVAVDDNMSDRVAENISEPSTVNACENTTIYKLPENYSERGPWTVGARNIELAGYNTEVWYPALWGSEAGKDKHVYDIRQWIPENMADDIPDDIVVEQVCDCYIGLPVDSEHGPYPVMVFIHGTAGFRTQSLTIVNHWASRGFIVVAADHPGLYLGSLLSFQLQRDVPGDVDAMINALKANVSDIAFLEGKMDLSRIAVSGHSAGGFSLNDMGEIEGVLVLIPMAADGTNGTDFPGSSLILGAVDDAIVAYDRQAEGYEVTPPSKRLVGIANAGHLAFSDLCVIGADDGGIVEIAFSVGLPIPDVLLNQFARLGTDGCDPGQLAPQKGWDIVNYASSAVMEEALMCDLKAVEALRNITDTFEDVSEYREDLIIVDLVDGSTPQDAATTEDLIV</sequence>
<dbReference type="PANTHER" id="PTHR10272">
    <property type="entry name" value="PLATELET-ACTIVATING FACTOR ACETYLHYDROLASE"/>
    <property type="match status" value="1"/>
</dbReference>
<keyword evidence="4" id="KW-0443">Lipid metabolism</keyword>
<dbReference type="GO" id="GO:0016042">
    <property type="term" value="P:lipid catabolic process"/>
    <property type="evidence" value="ECO:0007669"/>
    <property type="project" value="UniProtKB-KW"/>
</dbReference>
<accession>A0A0L0G2K6</accession>
<dbReference type="eggNOG" id="ENOG502SGVC">
    <property type="taxonomic scope" value="Eukaryota"/>
</dbReference>
<dbReference type="EC" id="3.1.1.47" evidence="1"/>
<protein>
    <recommendedName>
        <fullName evidence="1">1-alkyl-2-acetylglycerophosphocholine esterase</fullName>
        <ecNumber evidence="1">3.1.1.47</ecNumber>
    </recommendedName>
</protein>
<evidence type="ECO:0000313" key="6">
    <source>
        <dbReference type="EMBL" id="KNC82433.1"/>
    </source>
</evidence>
<dbReference type="SUPFAM" id="SSF53474">
    <property type="entry name" value="alpha/beta-Hydrolases"/>
    <property type="match status" value="1"/>
</dbReference>
<dbReference type="InterPro" id="IPR017395">
    <property type="entry name" value="Chlorophyllase-like"/>
</dbReference>
<gene>
    <name evidence="6" type="ORF">SARC_05283</name>
</gene>
<dbReference type="AlphaFoldDB" id="A0A0L0G2K6"/>
<reference evidence="6 7" key="1">
    <citation type="submission" date="2011-02" db="EMBL/GenBank/DDBJ databases">
        <title>The Genome Sequence of Sphaeroforma arctica JP610.</title>
        <authorList>
            <consortium name="The Broad Institute Genome Sequencing Platform"/>
            <person name="Russ C."/>
            <person name="Cuomo C."/>
            <person name="Young S.K."/>
            <person name="Zeng Q."/>
            <person name="Gargeya S."/>
            <person name="Alvarado L."/>
            <person name="Berlin A."/>
            <person name="Chapman S.B."/>
            <person name="Chen Z."/>
            <person name="Freedman E."/>
            <person name="Gellesch M."/>
            <person name="Goldberg J."/>
            <person name="Griggs A."/>
            <person name="Gujja S."/>
            <person name="Heilman E."/>
            <person name="Heiman D."/>
            <person name="Howarth C."/>
            <person name="Mehta T."/>
            <person name="Neiman D."/>
            <person name="Pearson M."/>
            <person name="Roberts A."/>
            <person name="Saif S."/>
            <person name="Shea T."/>
            <person name="Shenoy N."/>
            <person name="Sisk P."/>
            <person name="Stolte C."/>
            <person name="Sykes S."/>
            <person name="White J."/>
            <person name="Yandava C."/>
            <person name="Burger G."/>
            <person name="Gray M.W."/>
            <person name="Holland P.W.H."/>
            <person name="King N."/>
            <person name="Lang F.B.F."/>
            <person name="Roger A.J."/>
            <person name="Ruiz-Trillo I."/>
            <person name="Haas B."/>
            <person name="Nusbaum C."/>
            <person name="Birren B."/>
        </authorList>
    </citation>
    <scope>NUCLEOTIDE SEQUENCE [LARGE SCALE GENOMIC DNA]</scope>
    <source>
        <strain evidence="6 7">JP610</strain>
    </source>
</reference>
<keyword evidence="5" id="KW-0732">Signal</keyword>
<keyword evidence="2" id="KW-0378">Hydrolase</keyword>
<dbReference type="Pfam" id="PF07224">
    <property type="entry name" value="Chlorophyllase"/>
    <property type="match status" value="1"/>
</dbReference>
<keyword evidence="7" id="KW-1185">Reference proteome</keyword>
<evidence type="ECO:0000313" key="7">
    <source>
        <dbReference type="Proteomes" id="UP000054560"/>
    </source>
</evidence>
<evidence type="ECO:0000256" key="3">
    <source>
        <dbReference type="ARBA" id="ARBA00022963"/>
    </source>
</evidence>
<feature type="signal peptide" evidence="5">
    <location>
        <begin position="1"/>
        <end position="20"/>
    </location>
</feature>
<evidence type="ECO:0000256" key="4">
    <source>
        <dbReference type="ARBA" id="ARBA00023098"/>
    </source>
</evidence>
<keyword evidence="3" id="KW-0442">Lipid degradation</keyword>
<evidence type="ECO:0000256" key="2">
    <source>
        <dbReference type="ARBA" id="ARBA00022801"/>
    </source>
</evidence>
<dbReference type="Proteomes" id="UP000054560">
    <property type="component" value="Unassembled WGS sequence"/>
</dbReference>
<evidence type="ECO:0000256" key="1">
    <source>
        <dbReference type="ARBA" id="ARBA00013201"/>
    </source>
</evidence>